<dbReference type="SUPFAM" id="SSF55729">
    <property type="entry name" value="Acyl-CoA N-acyltransferases (Nat)"/>
    <property type="match status" value="1"/>
</dbReference>
<evidence type="ECO:0000313" key="5">
    <source>
        <dbReference type="Proteomes" id="UP000046373"/>
    </source>
</evidence>
<dbReference type="CDD" id="cd04301">
    <property type="entry name" value="NAT_SF"/>
    <property type="match status" value="1"/>
</dbReference>
<feature type="domain" description="N-acetyltransferase" evidence="3">
    <location>
        <begin position="63"/>
        <end position="221"/>
    </location>
</feature>
<dbReference type="PROSITE" id="PS51186">
    <property type="entry name" value="GNAT"/>
    <property type="match status" value="1"/>
</dbReference>
<dbReference type="GO" id="GO:0016747">
    <property type="term" value="F:acyltransferase activity, transferring groups other than amino-acyl groups"/>
    <property type="evidence" value="ECO:0007669"/>
    <property type="project" value="InterPro"/>
</dbReference>
<gene>
    <name evidence="4" type="ORF">MPLDJ20_220019</name>
</gene>
<dbReference type="PANTHER" id="PTHR43072">
    <property type="entry name" value="N-ACETYLTRANSFERASE"/>
    <property type="match status" value="1"/>
</dbReference>
<dbReference type="InterPro" id="IPR016181">
    <property type="entry name" value="Acyl_CoA_acyltransferase"/>
</dbReference>
<evidence type="ECO:0000256" key="1">
    <source>
        <dbReference type="ARBA" id="ARBA00022679"/>
    </source>
</evidence>
<dbReference type="Pfam" id="PF00583">
    <property type="entry name" value="Acetyltransf_1"/>
    <property type="match status" value="1"/>
</dbReference>
<dbReference type="PANTHER" id="PTHR43072:SF23">
    <property type="entry name" value="UPF0039 PROTEIN C11D3.02C"/>
    <property type="match status" value="1"/>
</dbReference>
<keyword evidence="2 4" id="KW-0012">Acyltransferase</keyword>
<accession>A0A090F914</accession>
<dbReference type="Proteomes" id="UP000046373">
    <property type="component" value="Unassembled WGS sequence"/>
</dbReference>
<dbReference type="Gene3D" id="3.40.630.30">
    <property type="match status" value="1"/>
</dbReference>
<sequence>MAILRKHLQRPDVRIHLLARQTNHRRIQRFKLLARVGLLRVSENAILEPTRNENEIGGRLMSYHVRPLRTGDLQSVTRIHNAACRARESTEGTRAWSINEMREFLFASHASLQSFVCVENGAVVGWTALTPFRVKEDAKHTAEMSLYVQESCRCRGIGSALAHALLKQATILDLHCIFVMVFKDMPAGISFAERNCGFSITGCLPELFADGGKFYDILVLERLVQ</sequence>
<dbReference type="EMBL" id="CCNB01000015">
    <property type="protein sequence ID" value="CDX38029.1"/>
    <property type="molecule type" value="Genomic_DNA"/>
</dbReference>
<keyword evidence="1 4" id="KW-0808">Transferase</keyword>
<evidence type="ECO:0000259" key="3">
    <source>
        <dbReference type="PROSITE" id="PS51186"/>
    </source>
</evidence>
<protein>
    <submittedName>
        <fullName evidence="4">Sortase-like acyltransferase (Modular protein)</fullName>
    </submittedName>
</protein>
<proteinExistence type="predicted"/>
<evidence type="ECO:0000313" key="4">
    <source>
        <dbReference type="EMBL" id="CDX38029.1"/>
    </source>
</evidence>
<reference evidence="4 5" key="1">
    <citation type="submission" date="2014-08" db="EMBL/GenBank/DDBJ databases">
        <authorList>
            <person name="Moulin Lionel"/>
        </authorList>
    </citation>
    <scope>NUCLEOTIDE SEQUENCE [LARGE SCALE GENOMIC DNA]</scope>
</reference>
<dbReference type="AlphaFoldDB" id="A0A090F914"/>
<name>A0A090F914_MESPL</name>
<dbReference type="InterPro" id="IPR000182">
    <property type="entry name" value="GNAT_dom"/>
</dbReference>
<organism evidence="4 5">
    <name type="scientific">Mesorhizobium plurifarium</name>
    <dbReference type="NCBI Taxonomy" id="69974"/>
    <lineage>
        <taxon>Bacteria</taxon>
        <taxon>Pseudomonadati</taxon>
        <taxon>Pseudomonadota</taxon>
        <taxon>Alphaproteobacteria</taxon>
        <taxon>Hyphomicrobiales</taxon>
        <taxon>Phyllobacteriaceae</taxon>
        <taxon>Mesorhizobium</taxon>
    </lineage>
</organism>
<evidence type="ECO:0000256" key="2">
    <source>
        <dbReference type="ARBA" id="ARBA00023315"/>
    </source>
</evidence>